<protein>
    <submittedName>
        <fullName evidence="2">Uncharacterized protein</fullName>
    </submittedName>
</protein>
<dbReference type="Proteomes" id="UP000808146">
    <property type="component" value="Unassembled WGS sequence"/>
</dbReference>
<sequence length="96" mass="9705">MKPTPVQTASYLIAVAILLGTKSSSSSCQHLFARHAGADPLIHKLRAAAGSACSPSGRAARIAATAIVARAVVVAAVSASAFCLALPPEKRGRGRV</sequence>
<dbReference type="EMBL" id="JADKBR010000026">
    <property type="protein sequence ID" value="MBK8892335.1"/>
    <property type="molecule type" value="Genomic_DNA"/>
</dbReference>
<organism evidence="2 3">
    <name type="scientific">Candidatus Dechloromonas phosphorivorans</name>
    <dbReference type="NCBI Taxonomy" id="2899244"/>
    <lineage>
        <taxon>Bacteria</taxon>
        <taxon>Pseudomonadati</taxon>
        <taxon>Pseudomonadota</taxon>
        <taxon>Betaproteobacteria</taxon>
        <taxon>Rhodocyclales</taxon>
        <taxon>Azonexaceae</taxon>
        <taxon>Dechloromonas</taxon>
    </lineage>
</organism>
<accession>A0A9D7LUJ2</accession>
<gene>
    <name evidence="2" type="ORF">IPN75_19195</name>
</gene>
<keyword evidence="1" id="KW-0472">Membrane</keyword>
<feature type="non-terminal residue" evidence="2">
    <location>
        <position position="96"/>
    </location>
</feature>
<name>A0A9D7LUJ2_9RHOO</name>
<evidence type="ECO:0000313" key="2">
    <source>
        <dbReference type="EMBL" id="MBK8892335.1"/>
    </source>
</evidence>
<evidence type="ECO:0000313" key="3">
    <source>
        <dbReference type="Proteomes" id="UP000808146"/>
    </source>
</evidence>
<keyword evidence="1" id="KW-1133">Transmembrane helix</keyword>
<keyword evidence="1" id="KW-0812">Transmembrane</keyword>
<feature type="transmembrane region" description="Helical" evidence="1">
    <location>
        <begin position="62"/>
        <end position="86"/>
    </location>
</feature>
<reference evidence="2" key="1">
    <citation type="submission" date="2020-10" db="EMBL/GenBank/DDBJ databases">
        <title>Connecting structure to function with the recovery of over 1000 high-quality activated sludge metagenome-assembled genomes encoding full-length rRNA genes using long-read sequencing.</title>
        <authorList>
            <person name="Singleton C.M."/>
            <person name="Petriglieri F."/>
            <person name="Kristensen J.M."/>
            <person name="Kirkegaard R.H."/>
            <person name="Michaelsen T.Y."/>
            <person name="Andersen M.H."/>
            <person name="Karst S.M."/>
            <person name="Dueholm M.S."/>
            <person name="Nielsen P.H."/>
            <person name="Albertsen M."/>
        </authorList>
    </citation>
    <scope>NUCLEOTIDE SEQUENCE</scope>
    <source>
        <strain evidence="2">OdNE_18-Q3-R46-58_BAT3C.305</strain>
    </source>
</reference>
<evidence type="ECO:0000256" key="1">
    <source>
        <dbReference type="SAM" id="Phobius"/>
    </source>
</evidence>
<comment type="caution">
    <text evidence="2">The sequence shown here is derived from an EMBL/GenBank/DDBJ whole genome shotgun (WGS) entry which is preliminary data.</text>
</comment>
<dbReference type="AlphaFoldDB" id="A0A9D7LUJ2"/>
<proteinExistence type="predicted"/>